<accession>A0A1R2D3C4</accession>
<proteinExistence type="predicted"/>
<keyword evidence="3" id="KW-1185">Reference proteome</keyword>
<comment type="caution">
    <text evidence="2">The sequence shown here is derived from an EMBL/GenBank/DDBJ whole genome shotgun (WGS) entry which is preliminary data.</text>
</comment>
<evidence type="ECO:0000313" key="3">
    <source>
        <dbReference type="Proteomes" id="UP000187209"/>
    </source>
</evidence>
<reference evidence="2 3" key="1">
    <citation type="submission" date="2016-11" db="EMBL/GenBank/DDBJ databases">
        <title>The macronuclear genome of Stentor coeruleus: a giant cell with tiny introns.</title>
        <authorList>
            <person name="Slabodnick M."/>
            <person name="Ruby J.G."/>
            <person name="Reiff S.B."/>
            <person name="Swart E.C."/>
            <person name="Gosai S."/>
            <person name="Prabakaran S."/>
            <person name="Witkowska E."/>
            <person name="Larue G.E."/>
            <person name="Fisher S."/>
            <person name="Freeman R.M."/>
            <person name="Gunawardena J."/>
            <person name="Chu W."/>
            <person name="Stover N.A."/>
            <person name="Gregory B.D."/>
            <person name="Nowacki M."/>
            <person name="Derisi J."/>
            <person name="Roy S.W."/>
            <person name="Marshall W.F."/>
            <person name="Sood P."/>
        </authorList>
    </citation>
    <scope>NUCLEOTIDE SEQUENCE [LARGE SCALE GENOMIC DNA]</scope>
    <source>
        <strain evidence="2">WM001</strain>
    </source>
</reference>
<dbReference type="EMBL" id="MPUH01000008">
    <property type="protein sequence ID" value="OMJ95767.1"/>
    <property type="molecule type" value="Genomic_DNA"/>
</dbReference>
<feature type="region of interest" description="Disordered" evidence="1">
    <location>
        <begin position="110"/>
        <end position="136"/>
    </location>
</feature>
<protein>
    <submittedName>
        <fullName evidence="2">Uncharacterized protein</fullName>
    </submittedName>
</protein>
<evidence type="ECO:0000313" key="2">
    <source>
        <dbReference type="EMBL" id="OMJ95767.1"/>
    </source>
</evidence>
<name>A0A1R2D3C4_9CILI</name>
<evidence type="ECO:0000256" key="1">
    <source>
        <dbReference type="SAM" id="MobiDB-lite"/>
    </source>
</evidence>
<feature type="compositionally biased region" description="Basic and acidic residues" evidence="1">
    <location>
        <begin position="121"/>
        <end position="135"/>
    </location>
</feature>
<dbReference type="OrthoDB" id="322264at2759"/>
<sequence length="169" mass="19927">MSPLDTCKDVPLTLINYTERYSKASNRILNKILSEPIQTIFKPEPEEILVEKITEEKFPSPEAYDEYVVHTYARPKALVTLHKEEIYESNEIQHKPVQIPYNRVGVSGWKLSRPKSSKPKNSKEGKKNVKKVEKKRERKMKKLDLPEYYNEPYLKFIAEKRNNNVYSKL</sequence>
<gene>
    <name evidence="2" type="ORF">SteCoe_846</name>
</gene>
<organism evidence="2 3">
    <name type="scientific">Stentor coeruleus</name>
    <dbReference type="NCBI Taxonomy" id="5963"/>
    <lineage>
        <taxon>Eukaryota</taxon>
        <taxon>Sar</taxon>
        <taxon>Alveolata</taxon>
        <taxon>Ciliophora</taxon>
        <taxon>Postciliodesmatophora</taxon>
        <taxon>Heterotrichea</taxon>
        <taxon>Heterotrichida</taxon>
        <taxon>Stentoridae</taxon>
        <taxon>Stentor</taxon>
    </lineage>
</organism>
<dbReference type="Proteomes" id="UP000187209">
    <property type="component" value="Unassembled WGS sequence"/>
</dbReference>
<dbReference type="AlphaFoldDB" id="A0A1R2D3C4"/>